<evidence type="ECO:0008006" key="3">
    <source>
        <dbReference type="Google" id="ProtNLM"/>
    </source>
</evidence>
<dbReference type="EMBL" id="CP021106">
    <property type="protein sequence ID" value="ARO86358.1"/>
    <property type="molecule type" value="Genomic_DNA"/>
</dbReference>
<dbReference type="KEGG" id="nlc:EBAPG3_000380"/>
<accession>A0A1W6SKN0</accession>
<gene>
    <name evidence="1" type="ORF">EBAPG3_000380</name>
</gene>
<dbReference type="InterPro" id="IPR023296">
    <property type="entry name" value="Glyco_hydro_beta-prop_sf"/>
</dbReference>
<name>A0A1W6SKN0_9PROT</name>
<sequence length="289" mass="32574">MQGPVATILNGSIRIYFAARDINGRSYAAYIDVDKTDPRRLLYVHEQSVISPAPLGTFDDDGQMPACAISVGDKLWLYYSGWNRRVSIPYHNTTGLAISCDNGGSFQRAFDGPILERTPDEPYMAVTPWVLRENNIWRMWYVSGLSWQNVEGSLEPIYGIKYADSSDGIGWHRPNLLAISQQHAMEAIARPTVIHYGNKYHMWFCHRDSLDFRDGKGSYRIGYANSTDGMAWQRNDKLAGIEPSDEGWDSKMLCYPYVIEVEGVPIMFYNGNSFGQTGIGCAIWEGTLP</sequence>
<keyword evidence="2" id="KW-1185">Reference proteome</keyword>
<evidence type="ECO:0000313" key="1">
    <source>
        <dbReference type="EMBL" id="ARO86358.1"/>
    </source>
</evidence>
<dbReference type="PANTHER" id="PTHR35279:SF1">
    <property type="entry name" value="ARABINANASE_LEVANSUCRASE_INVERTASE"/>
    <property type="match status" value="1"/>
</dbReference>
<dbReference type="AlphaFoldDB" id="A0A1W6SKN0"/>
<dbReference type="Proteomes" id="UP000012179">
    <property type="component" value="Chromosome"/>
</dbReference>
<dbReference type="PANTHER" id="PTHR35279">
    <property type="match status" value="1"/>
</dbReference>
<reference evidence="1 2" key="1">
    <citation type="journal article" date="2015" name="Int. J. Syst. Evol. Microbiol.">
        <title>Nitrosospira lacus sp. nov., a psychrotolerant, ammonia-oxidizing bacterium from sandy lake sediment.</title>
        <authorList>
            <person name="Urakawa H."/>
            <person name="Garcia J.C."/>
            <person name="Nielsen J.L."/>
            <person name="Le V.Q."/>
            <person name="Kozlowski J.A."/>
            <person name="Stein L.Y."/>
            <person name="Lim C.K."/>
            <person name="Pommerening-Roser A."/>
            <person name="Martens-Habbena W."/>
            <person name="Stahl D.A."/>
            <person name="Klotz M.G."/>
        </authorList>
    </citation>
    <scope>NUCLEOTIDE SEQUENCE [LARGE SCALE GENOMIC DNA]</scope>
    <source>
        <strain evidence="1 2">APG3</strain>
    </source>
</reference>
<proteinExistence type="predicted"/>
<dbReference type="SUPFAM" id="SSF75005">
    <property type="entry name" value="Arabinanase/levansucrase/invertase"/>
    <property type="match status" value="1"/>
</dbReference>
<organism evidence="1 2">
    <name type="scientific">Nitrosospira lacus</name>
    <dbReference type="NCBI Taxonomy" id="1288494"/>
    <lineage>
        <taxon>Bacteria</taxon>
        <taxon>Pseudomonadati</taxon>
        <taxon>Pseudomonadota</taxon>
        <taxon>Betaproteobacteria</taxon>
        <taxon>Nitrosomonadales</taxon>
        <taxon>Nitrosomonadaceae</taxon>
        <taxon>Nitrosospira</taxon>
    </lineage>
</organism>
<dbReference type="Gene3D" id="2.115.10.20">
    <property type="entry name" value="Glycosyl hydrolase domain, family 43"/>
    <property type="match status" value="2"/>
</dbReference>
<dbReference type="eggNOG" id="COG1621">
    <property type="taxonomic scope" value="Bacteria"/>
</dbReference>
<evidence type="ECO:0000313" key="2">
    <source>
        <dbReference type="Proteomes" id="UP000012179"/>
    </source>
</evidence>
<protein>
    <recommendedName>
        <fullName evidence="3">Glycosyl hydrolase family 32 N-terminal domain-containing protein</fullName>
    </recommendedName>
</protein>